<gene>
    <name evidence="5" type="ORF">OB955_08255</name>
</gene>
<dbReference type="Gene3D" id="3.20.20.80">
    <property type="entry name" value="Glycosidases"/>
    <property type="match status" value="1"/>
</dbReference>
<dbReference type="NCBIfam" id="TIGR01409">
    <property type="entry name" value="TAT_signal_seq"/>
    <property type="match status" value="1"/>
</dbReference>
<dbReference type="PROSITE" id="PS51318">
    <property type="entry name" value="TAT"/>
    <property type="match status" value="1"/>
</dbReference>
<feature type="region of interest" description="Disordered" evidence="3">
    <location>
        <begin position="1"/>
        <end position="26"/>
    </location>
</feature>
<evidence type="ECO:0000313" key="6">
    <source>
        <dbReference type="Proteomes" id="UP001320972"/>
    </source>
</evidence>
<dbReference type="InterPro" id="IPR018247">
    <property type="entry name" value="EF_Hand_1_Ca_BS"/>
</dbReference>
<feature type="region of interest" description="Disordered" evidence="3">
    <location>
        <begin position="409"/>
        <end position="431"/>
    </location>
</feature>
<evidence type="ECO:0000259" key="4">
    <source>
        <dbReference type="PROSITE" id="PS50222"/>
    </source>
</evidence>
<dbReference type="GO" id="GO:0016787">
    <property type="term" value="F:hydrolase activity"/>
    <property type="evidence" value="ECO:0007669"/>
    <property type="project" value="UniProtKB-KW"/>
</dbReference>
<dbReference type="PROSITE" id="PS00659">
    <property type="entry name" value="GLYCOSYL_HYDROL_F5"/>
    <property type="match status" value="1"/>
</dbReference>
<dbReference type="SUPFAM" id="SSF51445">
    <property type="entry name" value="(Trans)glycosidases"/>
    <property type="match status" value="1"/>
</dbReference>
<keyword evidence="6" id="KW-1185">Reference proteome</keyword>
<dbReference type="InterPro" id="IPR017853">
    <property type="entry name" value="GH"/>
</dbReference>
<dbReference type="InterPro" id="IPR001547">
    <property type="entry name" value="Glyco_hydro_5"/>
</dbReference>
<dbReference type="InterPro" id="IPR019546">
    <property type="entry name" value="TAT_signal_bac_arc"/>
</dbReference>
<dbReference type="PROSITE" id="PS50222">
    <property type="entry name" value="EF_HAND_2"/>
    <property type="match status" value="1"/>
</dbReference>
<feature type="domain" description="EF-hand" evidence="4">
    <location>
        <begin position="470"/>
        <end position="490"/>
    </location>
</feature>
<dbReference type="Pfam" id="PF00150">
    <property type="entry name" value="Cellulase"/>
    <property type="match status" value="1"/>
</dbReference>
<evidence type="ECO:0000256" key="1">
    <source>
        <dbReference type="ARBA" id="ARBA00022801"/>
    </source>
</evidence>
<dbReference type="InterPro" id="IPR006311">
    <property type="entry name" value="TAT_signal"/>
</dbReference>
<sequence>MGSDERPHGSGRKRSRTNRTSTTSTRRTFMQAAGIGVGGLALGGFPGTATAVDNPTPRLETDGRWIVDPDGNRVKLRGFATASLDFIDYDWYPFTVEEVLERGTDGETWHPNTVRLPITEDPVHEHGMEYVVEDLLRPAVDLLADRGVYAVIDLHLIRPYVDAMGNAEGMVEDGWADDISGLGFDANVETDELLTEFWSAVAPEFADDENVIFELYNEPTLPLTWADYGEYGADVETREDSWLLWRDAAQPWVDLIREEAPETPIIIGSPDWTSETQFAPEHPFEGENLIYASHIYPANGHPDEFDEEYGAPAEDVPVVVTEFGWDPDEEFEETVEYGTTSEWGEPVREWMESYDNMGWLGWCFDDTWAPTFFDSPDEGVGEPWTLKDDPEQQGWFIRQWLEETKDDMVPGGGNGEPEGPPAIDGTQPADTTGDGLHNDFTGSGSTTTTDVNVFFENIDNPDVADYPQYYDFDGNGQVSVTDVVELFESL</sequence>
<protein>
    <submittedName>
        <fullName evidence="5">Glycoside hydrolase family 5 protein</fullName>
    </submittedName>
</protein>
<name>A0ABT2QCR9_9EURY</name>
<evidence type="ECO:0000256" key="3">
    <source>
        <dbReference type="SAM" id="MobiDB-lite"/>
    </source>
</evidence>
<reference evidence="5 6" key="1">
    <citation type="submission" date="2022-09" db="EMBL/GenBank/DDBJ databases">
        <title>Enrichment on poylsaccharides allowed isolation of novel metabolic and taxonomic groups of Haloarchaea.</title>
        <authorList>
            <person name="Sorokin D.Y."/>
            <person name="Elcheninov A.G."/>
            <person name="Khizhniak T.V."/>
            <person name="Kolganova T.V."/>
            <person name="Kublanov I.V."/>
        </authorList>
    </citation>
    <scope>NUCLEOTIDE SEQUENCE [LARGE SCALE GENOMIC DNA]</scope>
    <source>
        <strain evidence="5 6">AArc-m2/3/4</strain>
    </source>
</reference>
<dbReference type="RefSeq" id="WP_338007525.1">
    <property type="nucleotide sequence ID" value="NZ_JAOPKB010000003.1"/>
</dbReference>
<dbReference type="Proteomes" id="UP001320972">
    <property type="component" value="Unassembled WGS sequence"/>
</dbReference>
<evidence type="ECO:0000313" key="5">
    <source>
        <dbReference type="EMBL" id="MCU4972730.1"/>
    </source>
</evidence>
<dbReference type="PANTHER" id="PTHR34142">
    <property type="entry name" value="ENDO-BETA-1,4-GLUCANASE A"/>
    <property type="match status" value="1"/>
</dbReference>
<dbReference type="InterPro" id="IPR018087">
    <property type="entry name" value="Glyco_hydro_5_CS"/>
</dbReference>
<keyword evidence="1 5" id="KW-0378">Hydrolase</keyword>
<dbReference type="EMBL" id="JAOPKB010000003">
    <property type="protein sequence ID" value="MCU4972730.1"/>
    <property type="molecule type" value="Genomic_DNA"/>
</dbReference>
<evidence type="ECO:0000256" key="2">
    <source>
        <dbReference type="ARBA" id="ARBA00023295"/>
    </source>
</evidence>
<organism evidence="5 6">
    <name type="scientific">Natronoglomus mannanivorans</name>
    <dbReference type="NCBI Taxonomy" id="2979990"/>
    <lineage>
        <taxon>Archaea</taxon>
        <taxon>Methanobacteriati</taxon>
        <taxon>Methanobacteriota</taxon>
        <taxon>Stenosarchaea group</taxon>
        <taxon>Halobacteria</taxon>
        <taxon>Halobacteriales</taxon>
        <taxon>Natrialbaceae</taxon>
        <taxon>Natronoglomus</taxon>
    </lineage>
</organism>
<dbReference type="PROSITE" id="PS00018">
    <property type="entry name" value="EF_HAND_1"/>
    <property type="match status" value="1"/>
</dbReference>
<keyword evidence="2" id="KW-0326">Glycosidase</keyword>
<accession>A0ABT2QCR9</accession>
<proteinExistence type="predicted"/>
<dbReference type="InterPro" id="IPR002048">
    <property type="entry name" value="EF_hand_dom"/>
</dbReference>
<comment type="caution">
    <text evidence="5">The sequence shown here is derived from an EMBL/GenBank/DDBJ whole genome shotgun (WGS) entry which is preliminary data.</text>
</comment>
<dbReference type="PANTHER" id="PTHR34142:SF1">
    <property type="entry name" value="GLYCOSIDE HYDROLASE FAMILY 5 DOMAIN-CONTAINING PROTEIN"/>
    <property type="match status" value="1"/>
</dbReference>